<dbReference type="EMBL" id="ML995502">
    <property type="protein sequence ID" value="KAF2137499.1"/>
    <property type="molecule type" value="Genomic_DNA"/>
</dbReference>
<keyword evidence="3" id="KW-0862">Zinc</keyword>
<organism evidence="6 7">
    <name type="scientific">Aplosporella prunicola CBS 121167</name>
    <dbReference type="NCBI Taxonomy" id="1176127"/>
    <lineage>
        <taxon>Eukaryota</taxon>
        <taxon>Fungi</taxon>
        <taxon>Dikarya</taxon>
        <taxon>Ascomycota</taxon>
        <taxon>Pezizomycotina</taxon>
        <taxon>Dothideomycetes</taxon>
        <taxon>Dothideomycetes incertae sedis</taxon>
        <taxon>Botryosphaeriales</taxon>
        <taxon>Aplosporellaceae</taxon>
        <taxon>Aplosporella</taxon>
    </lineage>
</organism>
<keyword evidence="7" id="KW-1185">Reference proteome</keyword>
<dbReference type="PROSITE" id="PS51891">
    <property type="entry name" value="CENP_V_GFA"/>
    <property type="match status" value="1"/>
</dbReference>
<accession>A0A6A6B002</accession>
<evidence type="ECO:0000256" key="4">
    <source>
        <dbReference type="ARBA" id="ARBA00023239"/>
    </source>
</evidence>
<dbReference type="Gene3D" id="3.90.1590.10">
    <property type="entry name" value="glutathione-dependent formaldehyde- activating enzyme (gfa)"/>
    <property type="match status" value="1"/>
</dbReference>
<dbReference type="Pfam" id="PF04828">
    <property type="entry name" value="GFA"/>
    <property type="match status" value="1"/>
</dbReference>
<keyword evidence="2" id="KW-0479">Metal-binding</keyword>
<keyword evidence="4" id="KW-0456">Lyase</keyword>
<evidence type="ECO:0000256" key="2">
    <source>
        <dbReference type="ARBA" id="ARBA00022723"/>
    </source>
</evidence>
<dbReference type="GeneID" id="54303335"/>
<dbReference type="PANTHER" id="PTHR33337">
    <property type="entry name" value="GFA DOMAIN-CONTAINING PROTEIN"/>
    <property type="match status" value="1"/>
</dbReference>
<dbReference type="InterPro" id="IPR011057">
    <property type="entry name" value="Mss4-like_sf"/>
</dbReference>
<evidence type="ECO:0000256" key="1">
    <source>
        <dbReference type="ARBA" id="ARBA00005495"/>
    </source>
</evidence>
<evidence type="ECO:0000259" key="5">
    <source>
        <dbReference type="PROSITE" id="PS51891"/>
    </source>
</evidence>
<evidence type="ECO:0000313" key="6">
    <source>
        <dbReference type="EMBL" id="KAF2137499.1"/>
    </source>
</evidence>
<dbReference type="AlphaFoldDB" id="A0A6A6B002"/>
<gene>
    <name evidence="6" type="ORF">K452DRAFT_353495</name>
</gene>
<comment type="similarity">
    <text evidence="1">Belongs to the Gfa family.</text>
</comment>
<dbReference type="GO" id="GO:0016846">
    <property type="term" value="F:carbon-sulfur lyase activity"/>
    <property type="evidence" value="ECO:0007669"/>
    <property type="project" value="InterPro"/>
</dbReference>
<name>A0A6A6B002_9PEZI</name>
<evidence type="ECO:0000256" key="3">
    <source>
        <dbReference type="ARBA" id="ARBA00022833"/>
    </source>
</evidence>
<dbReference type="Proteomes" id="UP000799438">
    <property type="component" value="Unassembled WGS sequence"/>
</dbReference>
<dbReference type="PANTHER" id="PTHR33337:SF40">
    <property type="entry name" value="CENP-V_GFA DOMAIN-CONTAINING PROTEIN-RELATED"/>
    <property type="match status" value="1"/>
</dbReference>
<dbReference type="OrthoDB" id="9985472at2759"/>
<evidence type="ECO:0000313" key="7">
    <source>
        <dbReference type="Proteomes" id="UP000799438"/>
    </source>
</evidence>
<proteinExistence type="inferred from homology"/>
<dbReference type="GO" id="GO:0046872">
    <property type="term" value="F:metal ion binding"/>
    <property type="evidence" value="ECO:0007669"/>
    <property type="project" value="UniProtKB-KW"/>
</dbReference>
<dbReference type="RefSeq" id="XP_033393214.1">
    <property type="nucleotide sequence ID" value="XM_033545829.1"/>
</dbReference>
<dbReference type="SUPFAM" id="SSF51316">
    <property type="entry name" value="Mss4-like"/>
    <property type="match status" value="1"/>
</dbReference>
<sequence>MAVKLTGSCYCRNLEYEVNLDSTEDARTSLCHCKNCKKAFGTNYGLTAKLPKDAFKYTKGTPKEHAADNGSGTVLYREFCDTCGSFILEYGEPAKPHFRYICVGSLDDPEALPPKGEFFCRSRQSWMPEVPNTFQKKEIKE</sequence>
<dbReference type="InterPro" id="IPR006913">
    <property type="entry name" value="CENP-V/GFA"/>
</dbReference>
<protein>
    <recommendedName>
        <fullName evidence="5">CENP-V/GFA domain-containing protein</fullName>
    </recommendedName>
</protein>
<reference evidence="6" key="1">
    <citation type="journal article" date="2020" name="Stud. Mycol.">
        <title>101 Dothideomycetes genomes: a test case for predicting lifestyles and emergence of pathogens.</title>
        <authorList>
            <person name="Haridas S."/>
            <person name="Albert R."/>
            <person name="Binder M."/>
            <person name="Bloem J."/>
            <person name="Labutti K."/>
            <person name="Salamov A."/>
            <person name="Andreopoulos B."/>
            <person name="Baker S."/>
            <person name="Barry K."/>
            <person name="Bills G."/>
            <person name="Bluhm B."/>
            <person name="Cannon C."/>
            <person name="Castanera R."/>
            <person name="Culley D."/>
            <person name="Daum C."/>
            <person name="Ezra D."/>
            <person name="Gonzalez J."/>
            <person name="Henrissat B."/>
            <person name="Kuo A."/>
            <person name="Liang C."/>
            <person name="Lipzen A."/>
            <person name="Lutzoni F."/>
            <person name="Magnuson J."/>
            <person name="Mondo S."/>
            <person name="Nolan M."/>
            <person name="Ohm R."/>
            <person name="Pangilinan J."/>
            <person name="Park H.-J."/>
            <person name="Ramirez L."/>
            <person name="Alfaro M."/>
            <person name="Sun H."/>
            <person name="Tritt A."/>
            <person name="Yoshinaga Y."/>
            <person name="Zwiers L.-H."/>
            <person name="Turgeon B."/>
            <person name="Goodwin S."/>
            <person name="Spatafora J."/>
            <person name="Crous P."/>
            <person name="Grigoriev I."/>
        </authorList>
    </citation>
    <scope>NUCLEOTIDE SEQUENCE</scope>
    <source>
        <strain evidence="6">CBS 121167</strain>
    </source>
</reference>
<feature type="domain" description="CENP-V/GFA" evidence="5">
    <location>
        <begin position="5"/>
        <end position="116"/>
    </location>
</feature>